<evidence type="ECO:0000256" key="2">
    <source>
        <dbReference type="ARBA" id="ARBA00022771"/>
    </source>
</evidence>
<keyword evidence="2 4" id="KW-0863">Zinc-finger</keyword>
<dbReference type="Gene3D" id="1.10.220.160">
    <property type="match status" value="1"/>
</dbReference>
<dbReference type="InterPro" id="IPR011990">
    <property type="entry name" value="TPR-like_helical_dom_sf"/>
</dbReference>
<dbReference type="OrthoDB" id="265717at2759"/>
<dbReference type="InterPro" id="IPR046341">
    <property type="entry name" value="SET_dom_sf"/>
</dbReference>
<dbReference type="PANTHER" id="PTHR12197:SF251">
    <property type="entry name" value="EG:BACR7C10.4 PROTEIN"/>
    <property type="match status" value="1"/>
</dbReference>
<proteinExistence type="predicted"/>
<organism evidence="6 7">
    <name type="scientific">Cimex lectularius</name>
    <name type="common">Bed bug</name>
    <name type="synonym">Acanthia lectularia</name>
    <dbReference type="NCBI Taxonomy" id="79782"/>
    <lineage>
        <taxon>Eukaryota</taxon>
        <taxon>Metazoa</taxon>
        <taxon>Ecdysozoa</taxon>
        <taxon>Arthropoda</taxon>
        <taxon>Hexapoda</taxon>
        <taxon>Insecta</taxon>
        <taxon>Pterygota</taxon>
        <taxon>Neoptera</taxon>
        <taxon>Paraneoptera</taxon>
        <taxon>Hemiptera</taxon>
        <taxon>Heteroptera</taxon>
        <taxon>Panheteroptera</taxon>
        <taxon>Cimicomorpha</taxon>
        <taxon>Cimicidae</taxon>
        <taxon>Cimex</taxon>
    </lineage>
</organism>
<name>A0A8I6RTL6_CIMLE</name>
<feature type="domain" description="MYND-type" evidence="5">
    <location>
        <begin position="31"/>
        <end position="68"/>
    </location>
</feature>
<dbReference type="Proteomes" id="UP000494040">
    <property type="component" value="Unassembled WGS sequence"/>
</dbReference>
<evidence type="ECO:0000256" key="4">
    <source>
        <dbReference type="PROSITE-ProRule" id="PRU00134"/>
    </source>
</evidence>
<dbReference type="GO" id="GO:0008270">
    <property type="term" value="F:zinc ion binding"/>
    <property type="evidence" value="ECO:0007669"/>
    <property type="project" value="UniProtKB-KW"/>
</dbReference>
<dbReference type="KEGG" id="clec:106668178"/>
<dbReference type="Gene3D" id="2.170.270.10">
    <property type="entry name" value="SET domain"/>
    <property type="match status" value="1"/>
</dbReference>
<evidence type="ECO:0000313" key="7">
    <source>
        <dbReference type="Proteomes" id="UP000494040"/>
    </source>
</evidence>
<dbReference type="Gene3D" id="1.25.40.970">
    <property type="match status" value="1"/>
</dbReference>
<evidence type="ECO:0000313" key="6">
    <source>
        <dbReference type="EnsemblMetazoa" id="XP_014252180.1"/>
    </source>
</evidence>
<keyword evidence="1" id="KW-0479">Metal-binding</keyword>
<protein>
    <recommendedName>
        <fullName evidence="5">MYND-type domain-containing protein</fullName>
    </recommendedName>
</protein>
<evidence type="ECO:0000256" key="3">
    <source>
        <dbReference type="ARBA" id="ARBA00022833"/>
    </source>
</evidence>
<dbReference type="SUPFAM" id="SSF82199">
    <property type="entry name" value="SET domain"/>
    <property type="match status" value="1"/>
</dbReference>
<dbReference type="Gene3D" id="1.25.40.10">
    <property type="entry name" value="Tetratricopeptide repeat domain"/>
    <property type="match status" value="1"/>
</dbReference>
<dbReference type="GeneID" id="106668178"/>
<dbReference type="OMA" id="FEAFAKX"/>
<dbReference type="InterPro" id="IPR002893">
    <property type="entry name" value="Znf_MYND"/>
</dbReference>
<dbReference type="PROSITE" id="PS50865">
    <property type="entry name" value="ZF_MYND_2"/>
    <property type="match status" value="1"/>
</dbReference>
<dbReference type="AlphaFoldDB" id="A0A8I6RTL6"/>
<dbReference type="CTD" id="64754"/>
<keyword evidence="7" id="KW-1185">Reference proteome</keyword>
<dbReference type="SUPFAM" id="SSF144232">
    <property type="entry name" value="HIT/MYND zinc finger-like"/>
    <property type="match status" value="1"/>
</dbReference>
<dbReference type="PANTHER" id="PTHR12197">
    <property type="entry name" value="HISTONE-LYSINE N-METHYLTRANSFERASE SMYD"/>
    <property type="match status" value="1"/>
</dbReference>
<dbReference type="EnsemblMetazoa" id="XM_014396694.2">
    <property type="protein sequence ID" value="XP_014252180.1"/>
    <property type="gene ID" value="LOC106668178"/>
</dbReference>
<dbReference type="InterPro" id="IPR050869">
    <property type="entry name" value="H3K4_H4K5_MeTrfase"/>
</dbReference>
<reference evidence="6" key="1">
    <citation type="submission" date="2022-01" db="UniProtKB">
        <authorList>
            <consortium name="EnsemblMetazoa"/>
        </authorList>
    </citation>
    <scope>IDENTIFICATION</scope>
</reference>
<dbReference type="Pfam" id="PF01753">
    <property type="entry name" value="zf-MYND"/>
    <property type="match status" value="1"/>
</dbReference>
<accession>A0A8I6RTL6</accession>
<dbReference type="Gene3D" id="6.10.140.2220">
    <property type="match status" value="1"/>
</dbReference>
<evidence type="ECO:0000259" key="5">
    <source>
        <dbReference type="PROSITE" id="PS50865"/>
    </source>
</evidence>
<dbReference type="GO" id="GO:0005634">
    <property type="term" value="C:nucleus"/>
    <property type="evidence" value="ECO:0007669"/>
    <property type="project" value="TreeGrafter"/>
</dbReference>
<dbReference type="RefSeq" id="XP_014252180.1">
    <property type="nucleotide sequence ID" value="XM_014396694.2"/>
</dbReference>
<sequence length="442" mass="50989">MKGVTMKKGSLIHSEKPFVHVLSTNHRKDRCDNCYSGCELLRCSGCEYVKYCDSTCQKNSWTFHRNECLNLKKLPPNRELPNAARLLARIIMKLKRGGGHEKGFYSKNRFRMFKDLMSHYSDIKEDKKKMEHSNCLYHVLSDFMGRENLPNFPEFVGLYGRVTVNSFNVLDLDMTTLGTAVYLGASTIDHSCEPNAVATFVGTTIHIRTVADIEDYDWSKVRISYIDTLKNRAERHLALWSQYYFECDCTKCNLKNDQRVVESCIQCQDCSAPVNVDKENVSCTMCGCKVPEETVLLYKEVINFTTHQYELMDQIAYFDSCKLCLAKMEGLVHHNNIIYVQTLDLAFESAIQLQKWDEAIELGQKLTNGYKLYCGRYSPLLGYHYLKYGKILLYNNNTTQALEMFEAASDVLKVTHGTEHTLYKHNLMHLMLETKTLLYSMS</sequence>
<keyword evidence="3" id="KW-0862">Zinc</keyword>
<evidence type="ECO:0000256" key="1">
    <source>
        <dbReference type="ARBA" id="ARBA00022723"/>
    </source>
</evidence>